<dbReference type="SUPFAM" id="SSF49854">
    <property type="entry name" value="Spermadhesin, CUB domain"/>
    <property type="match status" value="1"/>
</dbReference>
<evidence type="ECO:0000256" key="3">
    <source>
        <dbReference type="SAM" id="MobiDB-lite"/>
    </source>
</evidence>
<dbReference type="Pfam" id="PF00057">
    <property type="entry name" value="Ldl_recept_a"/>
    <property type="match status" value="1"/>
</dbReference>
<reference evidence="6" key="1">
    <citation type="submission" date="2022-08" db="UniProtKB">
        <authorList>
            <consortium name="EnsemblMetazoa"/>
        </authorList>
    </citation>
    <scope>IDENTIFICATION</scope>
    <source>
        <strain evidence="6">05x7-T-G4-1.051#20</strain>
    </source>
</reference>
<dbReference type="PANTHER" id="PTHR24652:SF67">
    <property type="entry name" value="LOW-DENSITY LIPOPROTEIN RECEPTOR CLASS A DOMAIN-CONTAINING PROTEIN 2"/>
    <property type="match status" value="1"/>
</dbReference>
<proteinExistence type="predicted"/>
<dbReference type="InterPro" id="IPR000859">
    <property type="entry name" value="CUB_dom"/>
</dbReference>
<evidence type="ECO:0000256" key="1">
    <source>
        <dbReference type="ARBA" id="ARBA00023157"/>
    </source>
</evidence>
<protein>
    <recommendedName>
        <fullName evidence="5">CUB domain-containing protein</fullName>
    </recommendedName>
</protein>
<dbReference type="SMART" id="SM00192">
    <property type="entry name" value="LDLa"/>
    <property type="match status" value="1"/>
</dbReference>
<organism evidence="6 7">
    <name type="scientific">Magallana gigas</name>
    <name type="common">Pacific oyster</name>
    <name type="synonym">Crassostrea gigas</name>
    <dbReference type="NCBI Taxonomy" id="29159"/>
    <lineage>
        <taxon>Eukaryota</taxon>
        <taxon>Metazoa</taxon>
        <taxon>Spiralia</taxon>
        <taxon>Lophotrochozoa</taxon>
        <taxon>Mollusca</taxon>
        <taxon>Bivalvia</taxon>
        <taxon>Autobranchia</taxon>
        <taxon>Pteriomorphia</taxon>
        <taxon>Ostreida</taxon>
        <taxon>Ostreoidea</taxon>
        <taxon>Ostreidae</taxon>
        <taxon>Magallana</taxon>
    </lineage>
</organism>
<comment type="caution">
    <text evidence="2">Lacks conserved residue(s) required for the propagation of feature annotation.</text>
</comment>
<dbReference type="PROSITE" id="PS01209">
    <property type="entry name" value="LDLRA_1"/>
    <property type="match status" value="1"/>
</dbReference>
<dbReference type="SMART" id="SM00042">
    <property type="entry name" value="CUB"/>
    <property type="match status" value="1"/>
</dbReference>
<keyword evidence="4" id="KW-1133">Transmembrane helix</keyword>
<dbReference type="CDD" id="cd00041">
    <property type="entry name" value="CUB"/>
    <property type="match status" value="1"/>
</dbReference>
<dbReference type="Proteomes" id="UP000005408">
    <property type="component" value="Unassembled WGS sequence"/>
</dbReference>
<dbReference type="CDD" id="cd00112">
    <property type="entry name" value="LDLa"/>
    <property type="match status" value="1"/>
</dbReference>
<feature type="transmembrane region" description="Helical" evidence="4">
    <location>
        <begin position="7"/>
        <end position="28"/>
    </location>
</feature>
<evidence type="ECO:0000313" key="7">
    <source>
        <dbReference type="Proteomes" id="UP000005408"/>
    </source>
</evidence>
<name>A0A8W8JTD8_MAGGI</name>
<dbReference type="EnsemblMetazoa" id="G20776.1">
    <property type="protein sequence ID" value="G20776.1:cds"/>
    <property type="gene ID" value="G20776"/>
</dbReference>
<keyword evidence="4" id="KW-0812">Transmembrane</keyword>
<keyword evidence="4" id="KW-0472">Membrane</keyword>
<dbReference type="PROSITE" id="PS01180">
    <property type="entry name" value="CUB"/>
    <property type="match status" value="1"/>
</dbReference>
<evidence type="ECO:0000256" key="2">
    <source>
        <dbReference type="PROSITE-ProRule" id="PRU00124"/>
    </source>
</evidence>
<evidence type="ECO:0000256" key="4">
    <source>
        <dbReference type="SAM" id="Phobius"/>
    </source>
</evidence>
<sequence length="336" mass="36943">MKNHGESCVRIVAFFLTFSSSFGFYLIADYYMDPDLGNAFGGVCNKRVEDACAYLSSHLDLFGFSDYSSNVDCTMVFDAGKMAGAKFKFEWQYFNVEPSTDCTKDYLAIYDADMNAINSTNLVGKFCGLHGVSFNGTPTDRYMTMVFHTDGSGTKSGFKLRATRYEPSPCQSEEFYCNDTLATDICIDDRLVCDGTRHCSDNSDELNCSFLDELLGTFFALGLGGMVMSGVFCIAGCAGIWTVVGALTCCKKCCVKCCCCWPCCKKCKGGAGNSKVEPGMEMGDRDDEDFSPPPTYRETTKLEEDVEWDDVEDEVQKDDAAGIGSDDPRNNLADVE</sequence>
<accession>A0A8W8JTD8</accession>
<dbReference type="Pfam" id="PF00431">
    <property type="entry name" value="CUB"/>
    <property type="match status" value="1"/>
</dbReference>
<dbReference type="InterPro" id="IPR036055">
    <property type="entry name" value="LDL_receptor-like_sf"/>
</dbReference>
<dbReference type="InterPro" id="IPR002172">
    <property type="entry name" value="LDrepeatLR_classA_rpt"/>
</dbReference>
<dbReference type="AlphaFoldDB" id="A0A8W8JTD8"/>
<dbReference type="PROSITE" id="PS50068">
    <property type="entry name" value="LDLRA_2"/>
    <property type="match status" value="1"/>
</dbReference>
<keyword evidence="7" id="KW-1185">Reference proteome</keyword>
<feature type="domain" description="CUB" evidence="5">
    <location>
        <begin position="44"/>
        <end position="165"/>
    </location>
</feature>
<feature type="transmembrane region" description="Helical" evidence="4">
    <location>
        <begin position="219"/>
        <end position="244"/>
    </location>
</feature>
<dbReference type="SUPFAM" id="SSF57424">
    <property type="entry name" value="LDL receptor-like module"/>
    <property type="match status" value="1"/>
</dbReference>
<dbReference type="PANTHER" id="PTHR24652">
    <property type="entry name" value="LOW-DENSITY LIPOPROTEIN RECEPTOR CLASS A DOMAIN-CONTAINING PROTEIN 2"/>
    <property type="match status" value="1"/>
</dbReference>
<dbReference type="Gene3D" id="4.10.400.10">
    <property type="entry name" value="Low-density Lipoprotein Receptor"/>
    <property type="match status" value="1"/>
</dbReference>
<dbReference type="InterPro" id="IPR023415">
    <property type="entry name" value="LDLR_class-A_CS"/>
</dbReference>
<feature type="region of interest" description="Disordered" evidence="3">
    <location>
        <begin position="278"/>
        <end position="336"/>
    </location>
</feature>
<evidence type="ECO:0000259" key="5">
    <source>
        <dbReference type="PROSITE" id="PS01180"/>
    </source>
</evidence>
<dbReference type="InterPro" id="IPR035914">
    <property type="entry name" value="Sperma_CUB_dom_sf"/>
</dbReference>
<evidence type="ECO:0000313" key="6">
    <source>
        <dbReference type="EnsemblMetazoa" id="G20776.1:cds"/>
    </source>
</evidence>
<keyword evidence="1 2" id="KW-1015">Disulfide bond</keyword>
<feature type="compositionally biased region" description="Acidic residues" evidence="3">
    <location>
        <begin position="304"/>
        <end position="316"/>
    </location>
</feature>
<dbReference type="InterPro" id="IPR042333">
    <property type="entry name" value="LRAD2/Mig-13-like"/>
</dbReference>
<feature type="disulfide bond" evidence="2">
    <location>
        <begin position="193"/>
        <end position="208"/>
    </location>
</feature>
<dbReference type="OrthoDB" id="6514358at2759"/>
<dbReference type="OMA" id="LIADYYM"/>
<dbReference type="Gene3D" id="2.60.120.290">
    <property type="entry name" value="Spermadhesin, CUB domain"/>
    <property type="match status" value="1"/>
</dbReference>